<evidence type="ECO:0000256" key="7">
    <source>
        <dbReference type="ARBA" id="ARBA00030776"/>
    </source>
</evidence>
<dbReference type="PANTHER" id="PTHR30437">
    <property type="entry name" value="TRANSCRIPTION ELONGATION FACTOR GREA"/>
    <property type="match status" value="1"/>
</dbReference>
<dbReference type="InterPro" id="IPR028624">
    <property type="entry name" value="Tscrpt_elong_fac_GreA/B"/>
</dbReference>
<dbReference type="RefSeq" id="WP_236865942.1">
    <property type="nucleotide sequence ID" value="NZ_BAABAZ010000008.1"/>
</dbReference>
<evidence type="ECO:0000313" key="12">
    <source>
        <dbReference type="EMBL" id="GAA4285159.1"/>
    </source>
</evidence>
<dbReference type="InterPro" id="IPR022691">
    <property type="entry name" value="Tscrpt_elong_fac_GreA/B_N"/>
</dbReference>
<reference evidence="13" key="1">
    <citation type="journal article" date="2019" name="Int. J. Syst. Evol. Microbiol.">
        <title>The Global Catalogue of Microorganisms (GCM) 10K type strain sequencing project: providing services to taxonomists for standard genome sequencing and annotation.</title>
        <authorList>
            <consortium name="The Broad Institute Genomics Platform"/>
            <consortium name="The Broad Institute Genome Sequencing Center for Infectious Disease"/>
            <person name="Wu L."/>
            <person name="Ma J."/>
        </authorList>
    </citation>
    <scope>NUCLEOTIDE SEQUENCE [LARGE SCALE GENOMIC DNA]</scope>
    <source>
        <strain evidence="13">JCM 17458</strain>
    </source>
</reference>
<evidence type="ECO:0000259" key="11">
    <source>
        <dbReference type="Pfam" id="PF03449"/>
    </source>
</evidence>
<dbReference type="PIRSF" id="PIRSF006092">
    <property type="entry name" value="GreA_GreB"/>
    <property type="match status" value="1"/>
</dbReference>
<gene>
    <name evidence="8 12" type="primary">greA</name>
    <name evidence="12" type="ORF">GCM10022261_26900</name>
</gene>
<organism evidence="12 13">
    <name type="scientific">Brevibacterium daeguense</name>
    <dbReference type="NCBI Taxonomy" id="909936"/>
    <lineage>
        <taxon>Bacteria</taxon>
        <taxon>Bacillati</taxon>
        <taxon>Actinomycetota</taxon>
        <taxon>Actinomycetes</taxon>
        <taxon>Micrococcales</taxon>
        <taxon>Brevibacteriaceae</taxon>
        <taxon>Brevibacterium</taxon>
    </lineage>
</organism>
<dbReference type="Gene3D" id="3.10.50.30">
    <property type="entry name" value="Transcription elongation factor, GreA/GreB, C-terminal domain"/>
    <property type="match status" value="1"/>
</dbReference>
<dbReference type="PANTHER" id="PTHR30437:SF4">
    <property type="entry name" value="TRANSCRIPTION ELONGATION FACTOR GREA"/>
    <property type="match status" value="1"/>
</dbReference>
<evidence type="ECO:0000256" key="2">
    <source>
        <dbReference type="ARBA" id="ARBA00013729"/>
    </source>
</evidence>
<dbReference type="InterPro" id="IPR001437">
    <property type="entry name" value="Tscrpt_elong_fac_GreA/B_C"/>
</dbReference>
<evidence type="ECO:0000259" key="10">
    <source>
        <dbReference type="Pfam" id="PF01272"/>
    </source>
</evidence>
<evidence type="ECO:0000256" key="9">
    <source>
        <dbReference type="SAM" id="MobiDB-lite"/>
    </source>
</evidence>
<dbReference type="EMBL" id="BAABAZ010000008">
    <property type="protein sequence ID" value="GAA4285159.1"/>
    <property type="molecule type" value="Genomic_DNA"/>
</dbReference>
<evidence type="ECO:0000256" key="4">
    <source>
        <dbReference type="ARBA" id="ARBA00023125"/>
    </source>
</evidence>
<evidence type="ECO:0000256" key="5">
    <source>
        <dbReference type="ARBA" id="ARBA00023163"/>
    </source>
</evidence>
<accession>A0ABP8EMC5</accession>
<keyword evidence="5 8" id="KW-0804">Transcription</keyword>
<evidence type="ECO:0000256" key="8">
    <source>
        <dbReference type="HAMAP-Rule" id="MF_00105"/>
    </source>
</evidence>
<evidence type="ECO:0000256" key="1">
    <source>
        <dbReference type="ARBA" id="ARBA00008213"/>
    </source>
</evidence>
<feature type="domain" description="Transcription elongation factor GreA/GreB N-terminal" evidence="11">
    <location>
        <begin position="11"/>
        <end position="80"/>
    </location>
</feature>
<proteinExistence type="inferred from homology"/>
<comment type="caution">
    <text evidence="12">The sequence shown here is derived from an EMBL/GenBank/DDBJ whole genome shotgun (WGS) entry which is preliminary data.</text>
</comment>
<dbReference type="SUPFAM" id="SSF46557">
    <property type="entry name" value="GreA transcript cleavage protein, N-terminal domain"/>
    <property type="match status" value="1"/>
</dbReference>
<dbReference type="GO" id="GO:0003746">
    <property type="term" value="F:translation elongation factor activity"/>
    <property type="evidence" value="ECO:0007669"/>
    <property type="project" value="UniProtKB-KW"/>
</dbReference>
<dbReference type="InterPro" id="IPR036805">
    <property type="entry name" value="Tscrpt_elong_fac_GreA/B_N_sf"/>
</dbReference>
<keyword evidence="4 8" id="KW-0238">DNA-binding</keyword>
<dbReference type="PROSITE" id="PS00829">
    <property type="entry name" value="GREAB_1"/>
    <property type="match status" value="1"/>
</dbReference>
<dbReference type="Pfam" id="PF03449">
    <property type="entry name" value="GreA_GreB_N"/>
    <property type="match status" value="1"/>
</dbReference>
<keyword evidence="13" id="KW-1185">Reference proteome</keyword>
<feature type="region of interest" description="Disordered" evidence="9">
    <location>
        <begin position="44"/>
        <end position="66"/>
    </location>
</feature>
<dbReference type="Pfam" id="PF01272">
    <property type="entry name" value="GreA_GreB"/>
    <property type="match status" value="1"/>
</dbReference>
<keyword evidence="12" id="KW-0251">Elongation factor</keyword>
<keyword evidence="3 8" id="KW-0805">Transcription regulation</keyword>
<dbReference type="SUPFAM" id="SSF54534">
    <property type="entry name" value="FKBP-like"/>
    <property type="match status" value="1"/>
</dbReference>
<dbReference type="InterPro" id="IPR018151">
    <property type="entry name" value="TF_GreA/GreB_CS"/>
</dbReference>
<evidence type="ECO:0000313" key="13">
    <source>
        <dbReference type="Proteomes" id="UP001501586"/>
    </source>
</evidence>
<feature type="domain" description="Transcription elongation factor GreA/GreB C-terminal" evidence="10">
    <location>
        <begin position="89"/>
        <end position="161"/>
    </location>
</feature>
<dbReference type="InterPro" id="IPR036953">
    <property type="entry name" value="GreA/GreB_C_sf"/>
</dbReference>
<dbReference type="NCBIfam" id="NF001262">
    <property type="entry name" value="PRK00226.1-3"/>
    <property type="match status" value="1"/>
</dbReference>
<name>A0ABP8EMC5_9MICO</name>
<protein>
    <recommendedName>
        <fullName evidence="2 8">Transcription elongation factor GreA</fullName>
    </recommendedName>
    <alternativeName>
        <fullName evidence="7 8">Transcript cleavage factor GreA</fullName>
    </alternativeName>
</protein>
<dbReference type="HAMAP" id="MF_00105">
    <property type="entry name" value="GreA_GreB"/>
    <property type="match status" value="1"/>
</dbReference>
<dbReference type="InterPro" id="IPR023459">
    <property type="entry name" value="Tscrpt_elong_fac_GreA/B_fam"/>
</dbReference>
<evidence type="ECO:0000256" key="6">
    <source>
        <dbReference type="ARBA" id="ARBA00024916"/>
    </source>
</evidence>
<dbReference type="Proteomes" id="UP001501586">
    <property type="component" value="Unassembled WGS sequence"/>
</dbReference>
<comment type="function">
    <text evidence="6 8">Necessary for efficient RNA polymerase transcription elongation past template-encoded arresting sites. The arresting sites in DNA have the property of trapping a certain fraction of elongating RNA polymerases that pass through, resulting in locked ternary complexes. Cleavage of the nascent transcript by cleavage factors such as GreA or GreB allows the resumption of elongation from the new 3'terminus. GreA releases sequences of 2 to 3 nucleotides.</text>
</comment>
<keyword evidence="12" id="KW-0648">Protein biosynthesis</keyword>
<evidence type="ECO:0000256" key="3">
    <source>
        <dbReference type="ARBA" id="ARBA00023015"/>
    </source>
</evidence>
<sequence length="165" mass="17952">MTEGITGEETWLSQEAYDRLKKELDYLTGPGRVEIAERIEAARDEGDLKENGGYHAAREEQGKQEGRIQQLEHLLRTAKVGEANTDYSMVSPGKVVVVDAAGRELRFLLGSREIVGDDESINVVSEQSPLGSSVNGIKVGDSTEYEAPNGKTIAVTVKSVEPFEG</sequence>
<dbReference type="Gene3D" id="1.10.287.180">
    <property type="entry name" value="Transcription elongation factor, GreA/GreB, N-terminal domain"/>
    <property type="match status" value="1"/>
</dbReference>
<comment type="similarity">
    <text evidence="1 8">Belongs to the GreA/GreB family.</text>
</comment>